<accession>A0A1N6GQZ9</accession>
<dbReference type="RefSeq" id="WP_074256692.1">
    <property type="nucleotide sequence ID" value="NZ_FSRL01000001.1"/>
</dbReference>
<dbReference type="OrthoDB" id="6140227at2"/>
<evidence type="ECO:0000313" key="2">
    <source>
        <dbReference type="Proteomes" id="UP000184932"/>
    </source>
</evidence>
<protein>
    <submittedName>
        <fullName evidence="1">Uncharacterized protein</fullName>
    </submittedName>
</protein>
<organism evidence="1 2">
    <name type="scientific">Vannielia litorea</name>
    <dbReference type="NCBI Taxonomy" id="1217970"/>
    <lineage>
        <taxon>Bacteria</taxon>
        <taxon>Pseudomonadati</taxon>
        <taxon>Pseudomonadota</taxon>
        <taxon>Alphaproteobacteria</taxon>
        <taxon>Rhodobacterales</taxon>
        <taxon>Paracoccaceae</taxon>
        <taxon>Vannielia</taxon>
    </lineage>
</organism>
<proteinExistence type="predicted"/>
<dbReference type="AlphaFoldDB" id="A0A1N6GQZ9"/>
<keyword evidence="2" id="KW-1185">Reference proteome</keyword>
<dbReference type="EMBL" id="FSRL01000001">
    <property type="protein sequence ID" value="SIO09960.1"/>
    <property type="molecule type" value="Genomic_DNA"/>
</dbReference>
<gene>
    <name evidence="1" type="ORF">SAMN05444002_2703</name>
</gene>
<evidence type="ECO:0000313" key="1">
    <source>
        <dbReference type="EMBL" id="SIO09960.1"/>
    </source>
</evidence>
<reference evidence="2" key="1">
    <citation type="submission" date="2016-11" db="EMBL/GenBank/DDBJ databases">
        <authorList>
            <person name="Varghese N."/>
            <person name="Submissions S."/>
        </authorList>
    </citation>
    <scope>NUCLEOTIDE SEQUENCE [LARGE SCALE GENOMIC DNA]</scope>
    <source>
        <strain evidence="2">DSM 29440</strain>
    </source>
</reference>
<dbReference type="Proteomes" id="UP000184932">
    <property type="component" value="Unassembled WGS sequence"/>
</dbReference>
<dbReference type="STRING" id="1217970.SAMN05444002_2703"/>
<name>A0A1N6GQZ9_9RHOB</name>
<sequence>MTDTKKALTADHAQLTDEYAARRYFSKFEAITGHLAKVAAAMEVEGSLSRTEVTILGRYIGALANAFAALGNKYLLTGRDGTPVGKLDFDRHESGFPVFQEMLTMAVDAQQAERHLRNMPDAATLKDDMIRQIVGELTIPTKLQYAMAQRLYYEALAGGDIFWARNDPEALWQRSEGERRVFLIHWAIFDSQTNLPVIYLMDCEDSGRVSLPKDERRWPAAQSHLMAQSFSGLKLLTIAQGFDEDFADLHPKRIRRFHVGPMYSSAYTVQSGPICEVLREAKAPQGQDWALAWTEEELVSERVRSEKAGWFSSVEREVFTLDPFSGRGVDTGATRQERAIIMPERPYQVLAEKNPPGFTGVRKFVVSPGGRVFGYR</sequence>